<sequence>MTSIVFYAAVNPFKSQQDENDSLVSDDKQVSLNNPYYFVTSAVKSLQNVLNRTNGSTGILLIPVNVLQPNADVTITPLISIVGGDVPIRSTNLYLRTLNVQTMRGIDQQIVNIKITVNTNNISGDGRLELSNTTIRETMTRGDSKHSFINVKDSNLILQDVHIQSQNYTILQIQNANLKLKNVMINDNMEMEDDMTSSGGKRTVINCSRSKIESFNGNYNLQDMDVFLRAEDSNVEFHNDILKNGNYFLMNSSFDSYISYNYCELYVKDAESILGEGNKIIYNNCIFGDDSDKLLNKKKAVYTGTYKGRYVQSYDKNKVKSDVKLERTENKTERTEPCIEHIDGEKILVGYNGKFTPDDNDQIIVFTNFKEIDIQPPKETWTGTRLEYKFIGQNICMSNIKDIHELVFDYKDKNNPIIYAKTINGKEIKIK</sequence>
<dbReference type="EMBL" id="LT906555">
    <property type="protein sequence ID" value="SNW61996.1"/>
    <property type="molecule type" value="Genomic_DNA"/>
</dbReference>
<evidence type="ECO:0000313" key="2">
    <source>
        <dbReference type="Proteomes" id="UP000236316"/>
    </source>
</evidence>
<keyword evidence="2" id="KW-1185">Reference proteome</keyword>
<protein>
    <submittedName>
        <fullName evidence="1">Uncharacterized protein</fullName>
    </submittedName>
</protein>
<dbReference type="RefSeq" id="YP_009448298.1">
    <property type="nucleotide sequence ID" value="NC_036594.1"/>
</dbReference>
<dbReference type="KEGG" id="vg:35382751"/>
<proteinExistence type="predicted"/>
<name>A0A2I2L392_9VIRU</name>
<dbReference type="GeneID" id="35382751"/>
<dbReference type="Proteomes" id="UP000236316">
    <property type="component" value="Segment"/>
</dbReference>
<gene>
    <name evidence="1" type="ORF">ORPV_92</name>
</gene>
<organism evidence="1">
    <name type="scientific">Orpheovirus IHUMI-LCC2</name>
    <dbReference type="NCBI Taxonomy" id="2023057"/>
    <lineage>
        <taxon>Viruses</taxon>
        <taxon>Varidnaviria</taxon>
        <taxon>Bamfordvirae</taxon>
        <taxon>Nucleocytoviricota</taxon>
        <taxon>Megaviricetes</taxon>
        <taxon>Pimascovirales</taxon>
        <taxon>Ocovirineae</taxon>
        <taxon>Orpheoviridae</taxon>
        <taxon>Alphaorpheovirus</taxon>
        <taxon>Alphaorpheovirus massiliense</taxon>
    </lineage>
</organism>
<reference evidence="1" key="1">
    <citation type="submission" date="2017-08" db="EMBL/GenBank/DDBJ databases">
        <authorList>
            <consortium name="Urmite Genomes"/>
        </authorList>
    </citation>
    <scope>NUCLEOTIDE SEQUENCE [LARGE SCALE GENOMIC DNA]</scope>
    <source>
        <strain evidence="1">IHUMI-LCC2</strain>
    </source>
</reference>
<accession>A0A2I2L392</accession>
<evidence type="ECO:0000313" key="1">
    <source>
        <dbReference type="EMBL" id="SNW61996.1"/>
    </source>
</evidence>